<evidence type="ECO:0000259" key="1">
    <source>
        <dbReference type="PROSITE" id="PS51664"/>
    </source>
</evidence>
<dbReference type="Pfam" id="PF02624">
    <property type="entry name" value="YcaO"/>
    <property type="match status" value="1"/>
</dbReference>
<evidence type="ECO:0000313" key="2">
    <source>
        <dbReference type="EMBL" id="RZQ64722.1"/>
    </source>
</evidence>
<accession>A0A4Q7JCG2</accession>
<keyword evidence="3" id="KW-1185">Reference proteome</keyword>
<dbReference type="PANTHER" id="PTHR37809:SF1">
    <property type="entry name" value="RIBOSOMAL PROTEIN S12 METHYLTHIOTRANSFERASE ACCESSORY FACTOR YCAO"/>
    <property type="match status" value="1"/>
</dbReference>
<dbReference type="Gene3D" id="3.30.1330.230">
    <property type="match status" value="1"/>
</dbReference>
<dbReference type="Gene3D" id="3.30.40.250">
    <property type="match status" value="1"/>
</dbReference>
<gene>
    <name evidence="2" type="ORF">EWH70_07470</name>
</gene>
<dbReference type="PANTHER" id="PTHR37809">
    <property type="entry name" value="RIBOSOMAL PROTEIN S12 METHYLTHIOTRANSFERASE ACCESSORY FACTOR YCAO"/>
    <property type="match status" value="1"/>
</dbReference>
<name>A0A4Q7JCG2_9PSEU</name>
<dbReference type="RefSeq" id="WP_130474521.1">
    <property type="nucleotide sequence ID" value="NZ_SFCC01000003.1"/>
</dbReference>
<dbReference type="OrthoDB" id="2379922at2"/>
<dbReference type="InterPro" id="IPR027624">
    <property type="entry name" value="TOMM_cyclo_SagD"/>
</dbReference>
<reference evidence="2 3" key="1">
    <citation type="submission" date="2019-02" db="EMBL/GenBank/DDBJ databases">
        <title>Draft genome sequence of Amycolatopsis sp. 8-3EHSu isolated from roots of Suaeda maritima.</title>
        <authorList>
            <person name="Duangmal K."/>
            <person name="Chantavorakit T."/>
        </authorList>
    </citation>
    <scope>NUCLEOTIDE SEQUENCE [LARGE SCALE GENOMIC DNA]</scope>
    <source>
        <strain evidence="2 3">8-3EHSu</strain>
    </source>
</reference>
<organism evidence="2 3">
    <name type="scientific">Amycolatopsis suaedae</name>
    <dbReference type="NCBI Taxonomy" id="2510978"/>
    <lineage>
        <taxon>Bacteria</taxon>
        <taxon>Bacillati</taxon>
        <taxon>Actinomycetota</taxon>
        <taxon>Actinomycetes</taxon>
        <taxon>Pseudonocardiales</taxon>
        <taxon>Pseudonocardiaceae</taxon>
        <taxon>Amycolatopsis</taxon>
    </lineage>
</organism>
<dbReference type="PROSITE" id="PS51664">
    <property type="entry name" value="YCAO"/>
    <property type="match status" value="1"/>
</dbReference>
<dbReference type="NCBIfam" id="TIGR03604">
    <property type="entry name" value="TOMM_cyclo_SagD"/>
    <property type="match status" value="1"/>
</dbReference>
<dbReference type="AlphaFoldDB" id="A0A4Q7JCG2"/>
<sequence>MHLVDERTGVIRRLVPQPVPGRLPAAFELIAAELSDTTRFSVWPSDSGGAGYALGDPDAAAGAAVGEAVERYCGNLVPPGLRHGAFDELDAAVDPESVALFSAEQYASEGFPFRPMTRDLPMEWADGVDLRTGRATLVPASLVWVSYVAAAVEAGLPPTNPIIQAGLAAGRGRAAAGRSALLELLERDTIALAWHGRAGLREVAPPPWLAAWGRGGHGTWRTRFVEFTGGFGVPVAGALVHDVETGYLAMGTACRPDGADALRKALAEACQLQLFVAGYDDPDGPYMRAAADPRSPLAPWRAGRDYAAAYRDDLRDVVDYGCHLQLYLDPAFQRRFLTELDDAVTGEVSWRDLPAGPPDLAGLVERVADVAGAPVVSVDVTTPDVVPSGLSVVRVLVPGLYSNSAAGLPFLGGVRQRDVLAGRPRRDLPLPH</sequence>
<comment type="caution">
    <text evidence="2">The sequence shown here is derived from an EMBL/GenBank/DDBJ whole genome shotgun (WGS) entry which is preliminary data.</text>
</comment>
<evidence type="ECO:0000313" key="3">
    <source>
        <dbReference type="Proteomes" id="UP000292003"/>
    </source>
</evidence>
<dbReference type="EMBL" id="SFCC01000003">
    <property type="protein sequence ID" value="RZQ64722.1"/>
    <property type="molecule type" value="Genomic_DNA"/>
</dbReference>
<protein>
    <submittedName>
        <fullName evidence="2">Bacteriocin biosynthesis protein SagD</fullName>
    </submittedName>
</protein>
<dbReference type="Proteomes" id="UP000292003">
    <property type="component" value="Unassembled WGS sequence"/>
</dbReference>
<proteinExistence type="predicted"/>
<feature type="domain" description="YcaO" evidence="1">
    <location>
        <begin position="51"/>
        <end position="432"/>
    </location>
</feature>
<dbReference type="InterPro" id="IPR003776">
    <property type="entry name" value="YcaO-like_dom"/>
</dbReference>
<dbReference type="Gene3D" id="3.30.160.660">
    <property type="match status" value="1"/>
</dbReference>